<dbReference type="Gene3D" id="3.20.20.150">
    <property type="entry name" value="Divalent-metal-dependent TIM barrel enzymes"/>
    <property type="match status" value="1"/>
</dbReference>
<dbReference type="SUPFAM" id="SSF51658">
    <property type="entry name" value="Xylose isomerase-like"/>
    <property type="match status" value="1"/>
</dbReference>
<dbReference type="EMBL" id="FUYE01000004">
    <property type="protein sequence ID" value="SKA88396.1"/>
    <property type="molecule type" value="Genomic_DNA"/>
</dbReference>
<proteinExistence type="predicted"/>
<reference evidence="3" key="1">
    <citation type="submission" date="2017-02" db="EMBL/GenBank/DDBJ databases">
        <authorList>
            <person name="Varghese N."/>
            <person name="Submissions S."/>
        </authorList>
    </citation>
    <scope>NUCLEOTIDE SEQUENCE [LARGE SCALE GENOMIC DNA]</scope>
    <source>
        <strain evidence="3">ATCC 700200</strain>
    </source>
</reference>
<dbReference type="GO" id="GO:0016853">
    <property type="term" value="F:isomerase activity"/>
    <property type="evidence" value="ECO:0007669"/>
    <property type="project" value="UniProtKB-KW"/>
</dbReference>
<dbReference type="RefSeq" id="WP_078812616.1">
    <property type="nucleotide sequence ID" value="NZ_FUYE01000004.1"/>
</dbReference>
<dbReference type="InterPro" id="IPR050312">
    <property type="entry name" value="IolE/XylAMocC-like"/>
</dbReference>
<dbReference type="AlphaFoldDB" id="A0A1T4XFR3"/>
<name>A0A1T4XFR3_9BACT</name>
<dbReference type="STRING" id="48467.SAMN02745166_01410"/>
<dbReference type="InterPro" id="IPR006311">
    <property type="entry name" value="TAT_signal"/>
</dbReference>
<gene>
    <name evidence="2" type="ORF">SAMN02745166_01410</name>
</gene>
<keyword evidence="2" id="KW-0413">Isomerase</keyword>
<dbReference type="Pfam" id="PF01261">
    <property type="entry name" value="AP_endonuc_2"/>
    <property type="match status" value="1"/>
</dbReference>
<feature type="domain" description="Xylose isomerase-like TIM barrel" evidence="1">
    <location>
        <begin position="54"/>
        <end position="274"/>
    </location>
</feature>
<keyword evidence="3" id="KW-1185">Reference proteome</keyword>
<evidence type="ECO:0000313" key="3">
    <source>
        <dbReference type="Proteomes" id="UP000190774"/>
    </source>
</evidence>
<evidence type="ECO:0000313" key="2">
    <source>
        <dbReference type="EMBL" id="SKA88396.1"/>
    </source>
</evidence>
<organism evidence="2 3">
    <name type="scientific">Prosthecobacter debontii</name>
    <dbReference type="NCBI Taxonomy" id="48467"/>
    <lineage>
        <taxon>Bacteria</taxon>
        <taxon>Pseudomonadati</taxon>
        <taxon>Verrucomicrobiota</taxon>
        <taxon>Verrucomicrobiia</taxon>
        <taxon>Verrucomicrobiales</taxon>
        <taxon>Verrucomicrobiaceae</taxon>
        <taxon>Prosthecobacter</taxon>
    </lineage>
</organism>
<dbReference type="OrthoDB" id="3185623at2"/>
<evidence type="ECO:0000259" key="1">
    <source>
        <dbReference type="Pfam" id="PF01261"/>
    </source>
</evidence>
<accession>A0A1T4XFR3</accession>
<sequence>MNTRRHFLSTLLGSSAAGLLAAQDSPLSYKGENIQFGLVTYMWGADWDLPTLIQNCQESGVLGVELRVQHAHAVEPTLSLPERQAVRQKFEEAQVIALGMGTNAEFHSPDAATLKKHMDSAKEYIKLSHDIGGSGVKVKPNALPKEVPVEKTLEQIGKSLAELGDYALGFGQEIRLEVHGGVCDLGHIQTIMEVAARDNVRVCWNSNEQDLEGEGIEANFAKVQPYLGRTTHIREVNEGKYPYDKLAKLLVNADYDGWVLLEARTKPADRVAALAEQKKLFTDLILAARKAAA</sequence>
<dbReference type="PROSITE" id="PS51318">
    <property type="entry name" value="TAT"/>
    <property type="match status" value="1"/>
</dbReference>
<dbReference type="InterPro" id="IPR013022">
    <property type="entry name" value="Xyl_isomerase-like_TIM-brl"/>
</dbReference>
<dbReference type="InterPro" id="IPR036237">
    <property type="entry name" value="Xyl_isomerase-like_sf"/>
</dbReference>
<dbReference type="Proteomes" id="UP000190774">
    <property type="component" value="Unassembled WGS sequence"/>
</dbReference>
<protein>
    <submittedName>
        <fullName evidence="2">Sugar phosphate isomerase/epimerase</fullName>
    </submittedName>
</protein>
<dbReference type="PANTHER" id="PTHR12110">
    <property type="entry name" value="HYDROXYPYRUVATE ISOMERASE"/>
    <property type="match status" value="1"/>
</dbReference>